<organism evidence="3 4">
    <name type="scientific">Wolfiporia cocos (strain MD-104)</name>
    <name type="common">Brown rot fungus</name>
    <dbReference type="NCBI Taxonomy" id="742152"/>
    <lineage>
        <taxon>Eukaryota</taxon>
        <taxon>Fungi</taxon>
        <taxon>Dikarya</taxon>
        <taxon>Basidiomycota</taxon>
        <taxon>Agaricomycotina</taxon>
        <taxon>Agaricomycetes</taxon>
        <taxon>Polyporales</taxon>
        <taxon>Phaeolaceae</taxon>
        <taxon>Wolfiporia</taxon>
    </lineage>
</organism>
<dbReference type="PANTHER" id="PTHR40465:SF1">
    <property type="entry name" value="DUF6534 DOMAIN-CONTAINING PROTEIN"/>
    <property type="match status" value="1"/>
</dbReference>
<accession>A0A2H3JCQ9</accession>
<dbReference type="Pfam" id="PF20152">
    <property type="entry name" value="DUF6534"/>
    <property type="match status" value="1"/>
</dbReference>
<protein>
    <recommendedName>
        <fullName evidence="2">DUF6534 domain-containing protein</fullName>
    </recommendedName>
</protein>
<keyword evidence="1" id="KW-0472">Membrane</keyword>
<dbReference type="Proteomes" id="UP000218811">
    <property type="component" value="Unassembled WGS sequence"/>
</dbReference>
<feature type="transmembrane region" description="Helical" evidence="1">
    <location>
        <begin position="169"/>
        <end position="189"/>
    </location>
</feature>
<dbReference type="AlphaFoldDB" id="A0A2H3JCQ9"/>
<evidence type="ECO:0000256" key="1">
    <source>
        <dbReference type="SAM" id="Phobius"/>
    </source>
</evidence>
<feature type="transmembrane region" description="Helical" evidence="1">
    <location>
        <begin position="139"/>
        <end position="163"/>
    </location>
</feature>
<reference evidence="3 4" key="1">
    <citation type="journal article" date="2012" name="Science">
        <title>The Paleozoic origin of enzymatic lignin decomposition reconstructed from 31 fungal genomes.</title>
        <authorList>
            <person name="Floudas D."/>
            <person name="Binder M."/>
            <person name="Riley R."/>
            <person name="Barry K."/>
            <person name="Blanchette R.A."/>
            <person name="Henrissat B."/>
            <person name="Martinez A.T."/>
            <person name="Otillar R."/>
            <person name="Spatafora J.W."/>
            <person name="Yadav J.S."/>
            <person name="Aerts A."/>
            <person name="Benoit I."/>
            <person name="Boyd A."/>
            <person name="Carlson A."/>
            <person name="Copeland A."/>
            <person name="Coutinho P.M."/>
            <person name="de Vries R.P."/>
            <person name="Ferreira P."/>
            <person name="Findley K."/>
            <person name="Foster B."/>
            <person name="Gaskell J."/>
            <person name="Glotzer D."/>
            <person name="Gorecki P."/>
            <person name="Heitman J."/>
            <person name="Hesse C."/>
            <person name="Hori C."/>
            <person name="Igarashi K."/>
            <person name="Jurgens J.A."/>
            <person name="Kallen N."/>
            <person name="Kersten P."/>
            <person name="Kohler A."/>
            <person name="Kuees U."/>
            <person name="Kumar T.K.A."/>
            <person name="Kuo A."/>
            <person name="LaButti K."/>
            <person name="Larrondo L.F."/>
            <person name="Lindquist E."/>
            <person name="Ling A."/>
            <person name="Lombard V."/>
            <person name="Lucas S."/>
            <person name="Lundell T."/>
            <person name="Martin R."/>
            <person name="McLaughlin D.J."/>
            <person name="Morgenstern I."/>
            <person name="Morin E."/>
            <person name="Murat C."/>
            <person name="Nagy L.G."/>
            <person name="Nolan M."/>
            <person name="Ohm R.A."/>
            <person name="Patyshakuliyeva A."/>
            <person name="Rokas A."/>
            <person name="Ruiz-Duenas F.J."/>
            <person name="Sabat G."/>
            <person name="Salamov A."/>
            <person name="Samejima M."/>
            <person name="Schmutz J."/>
            <person name="Slot J.C."/>
            <person name="St John F."/>
            <person name="Stenlid J."/>
            <person name="Sun H."/>
            <person name="Sun S."/>
            <person name="Syed K."/>
            <person name="Tsang A."/>
            <person name="Wiebenga A."/>
            <person name="Young D."/>
            <person name="Pisabarro A."/>
            <person name="Eastwood D.C."/>
            <person name="Martin F."/>
            <person name="Cullen D."/>
            <person name="Grigoriev I.V."/>
            <person name="Hibbett D.S."/>
        </authorList>
    </citation>
    <scope>NUCLEOTIDE SEQUENCE [LARGE SCALE GENOMIC DNA]</scope>
    <source>
        <strain evidence="3 4">MD-104</strain>
    </source>
</reference>
<feature type="transmembrane region" description="Helical" evidence="1">
    <location>
        <begin position="80"/>
        <end position="104"/>
    </location>
</feature>
<feature type="domain" description="DUF6534" evidence="2">
    <location>
        <begin position="122"/>
        <end position="193"/>
    </location>
</feature>
<dbReference type="PANTHER" id="PTHR40465">
    <property type="entry name" value="CHROMOSOME 1, WHOLE GENOME SHOTGUN SEQUENCE"/>
    <property type="match status" value="1"/>
</dbReference>
<evidence type="ECO:0000313" key="3">
    <source>
        <dbReference type="EMBL" id="PCH40042.1"/>
    </source>
</evidence>
<dbReference type="InterPro" id="IPR045339">
    <property type="entry name" value="DUF6534"/>
</dbReference>
<name>A0A2H3JCQ9_WOLCO</name>
<sequence length="251" mass="27591">MGLELSMIGADWAHRSWAFYSTGAYKELSVFKLDTLIQKCFVYALCIFEWVQTALVTVDAFKIIYGLGSEVEVVPVHYPFAWFSSITLLAVVGTSAGIIGSISLMNPQSIKSQIVYAKAIELRKMRTGYRQTNQLVHRLIAMAIETGCLTVSVALLALAFIIAEYKTDLAAIPMLIMPKLYANSVLMSFNNRTFMSREAEEHILTQTLCAVCSGGHQLTNVAEICKSQEEGGTTEEPVIGVDAFSIHSTSV</sequence>
<keyword evidence="4" id="KW-1185">Reference proteome</keyword>
<keyword evidence="1" id="KW-1133">Transmembrane helix</keyword>
<proteinExistence type="predicted"/>
<evidence type="ECO:0000313" key="4">
    <source>
        <dbReference type="Proteomes" id="UP000218811"/>
    </source>
</evidence>
<keyword evidence="1" id="KW-0812">Transmembrane</keyword>
<dbReference type="OrthoDB" id="2953893at2759"/>
<dbReference type="EMBL" id="KB468053">
    <property type="protein sequence ID" value="PCH40042.1"/>
    <property type="molecule type" value="Genomic_DNA"/>
</dbReference>
<gene>
    <name evidence="3" type="ORF">WOLCODRAFT_16272</name>
</gene>
<evidence type="ECO:0000259" key="2">
    <source>
        <dbReference type="Pfam" id="PF20152"/>
    </source>
</evidence>